<evidence type="ECO:0000313" key="4">
    <source>
        <dbReference type="Proteomes" id="UP000030428"/>
    </source>
</evidence>
<feature type="signal peptide" evidence="1">
    <location>
        <begin position="1"/>
        <end position="20"/>
    </location>
</feature>
<evidence type="ECO:0000256" key="1">
    <source>
        <dbReference type="SAM" id="SignalP"/>
    </source>
</evidence>
<dbReference type="AlphaFoldDB" id="A0A0A6PBT6"/>
<name>A0A0A6PBT6_9GAMM</name>
<dbReference type="Gene3D" id="3.40.30.10">
    <property type="entry name" value="Glutaredoxin"/>
    <property type="match status" value="1"/>
</dbReference>
<dbReference type="Proteomes" id="UP000030428">
    <property type="component" value="Unassembled WGS sequence"/>
</dbReference>
<dbReference type="InterPro" id="IPR004879">
    <property type="entry name" value="Ssp411-like_TRX"/>
</dbReference>
<dbReference type="PANTHER" id="PTHR42899">
    <property type="entry name" value="SPERMATOGENESIS-ASSOCIATED PROTEIN 20"/>
    <property type="match status" value="1"/>
</dbReference>
<dbReference type="EMBL" id="JSZA02000028">
    <property type="protein sequence ID" value="KHD07724.1"/>
    <property type="molecule type" value="Genomic_DNA"/>
</dbReference>
<feature type="chain" id="PRO_5007387756" description="Spermatogenesis-associated protein 20-like TRX domain-containing protein" evidence="1">
    <location>
        <begin position="21"/>
        <end position="138"/>
    </location>
</feature>
<proteinExistence type="predicted"/>
<accession>A0A0A6PBT6</accession>
<reference evidence="3 4" key="1">
    <citation type="journal article" date="2016" name="Front. Microbiol.">
        <title>Single-Cell (Meta-)Genomics of a Dimorphic Candidatus Thiomargarita nelsonii Reveals Genomic Plasticity.</title>
        <authorList>
            <person name="Flood B.E."/>
            <person name="Fliss P."/>
            <person name="Jones D.S."/>
            <person name="Dick G.J."/>
            <person name="Jain S."/>
            <person name="Kaster A.K."/>
            <person name="Winkel M."/>
            <person name="Mussmann M."/>
            <person name="Bailey J."/>
        </authorList>
    </citation>
    <scope>NUCLEOTIDE SEQUENCE [LARGE SCALE GENOMIC DNA]</scope>
    <source>
        <strain evidence="3">Hydrate Ridge</strain>
    </source>
</reference>
<keyword evidence="1" id="KW-0732">Signal</keyword>
<dbReference type="InterPro" id="IPR036249">
    <property type="entry name" value="Thioredoxin-like_sf"/>
</dbReference>
<evidence type="ECO:0000313" key="3">
    <source>
        <dbReference type="EMBL" id="KHD07724.1"/>
    </source>
</evidence>
<dbReference type="Pfam" id="PF03190">
    <property type="entry name" value="Thioredox_DsbH"/>
    <property type="match status" value="1"/>
</dbReference>
<keyword evidence="4" id="KW-1185">Reference proteome</keyword>
<feature type="domain" description="Spermatogenesis-associated protein 20-like TRX" evidence="2">
    <location>
        <begin position="22"/>
        <end position="92"/>
    </location>
</feature>
<gene>
    <name evidence="3" type="ORF">PN36_09385</name>
</gene>
<sequence>MIRKILTLFIIYFIASSTWATENNSIVNWQKWSPKVFEQARREERLVLLDLTAEWCQFCRKMDETSYRDPQVINIIRQYYIPVRADSNSRYENDPRPTTVIFDGNGIEIIKRQGYLRPQWLLWLLEAVAQNPSPEAHR</sequence>
<dbReference type="PANTHER" id="PTHR42899:SF1">
    <property type="entry name" value="SPERMATOGENESIS-ASSOCIATED PROTEIN 20"/>
    <property type="match status" value="1"/>
</dbReference>
<protein>
    <recommendedName>
        <fullName evidence="2">Spermatogenesis-associated protein 20-like TRX domain-containing protein</fullName>
    </recommendedName>
</protein>
<organism evidence="3 4">
    <name type="scientific">Candidatus Thiomargarita nelsonii</name>
    <dbReference type="NCBI Taxonomy" id="1003181"/>
    <lineage>
        <taxon>Bacteria</taxon>
        <taxon>Pseudomonadati</taxon>
        <taxon>Pseudomonadota</taxon>
        <taxon>Gammaproteobacteria</taxon>
        <taxon>Thiotrichales</taxon>
        <taxon>Thiotrichaceae</taxon>
        <taxon>Thiomargarita</taxon>
    </lineage>
</organism>
<evidence type="ECO:0000259" key="2">
    <source>
        <dbReference type="Pfam" id="PF03190"/>
    </source>
</evidence>
<dbReference type="SUPFAM" id="SSF52833">
    <property type="entry name" value="Thioredoxin-like"/>
    <property type="match status" value="1"/>
</dbReference>
<comment type="caution">
    <text evidence="3">The sequence shown here is derived from an EMBL/GenBank/DDBJ whole genome shotgun (WGS) entry which is preliminary data.</text>
</comment>
<dbReference type="InterPro" id="IPR024705">
    <property type="entry name" value="Ssp411"/>
</dbReference>